<feature type="transmembrane region" description="Helical" evidence="1">
    <location>
        <begin position="78"/>
        <end position="100"/>
    </location>
</feature>
<dbReference type="EMBL" id="AOHS01000030">
    <property type="protein sequence ID" value="ELY30518.1"/>
    <property type="molecule type" value="Genomic_DNA"/>
</dbReference>
<keyword evidence="1" id="KW-0812">Transmembrane</keyword>
<name>L9V2H6_NATMM</name>
<dbReference type="Pfam" id="PF26472">
    <property type="entry name" value="DUF8147"/>
    <property type="match status" value="1"/>
</dbReference>
<dbReference type="PATRIC" id="fig|547559.17.peg.1640"/>
<evidence type="ECO:0000259" key="2">
    <source>
        <dbReference type="Pfam" id="PF26472"/>
    </source>
</evidence>
<feature type="transmembrane region" description="Helical" evidence="1">
    <location>
        <begin position="136"/>
        <end position="155"/>
    </location>
</feature>
<dbReference type="AlphaFoldDB" id="L9V2H6"/>
<keyword evidence="1" id="KW-1133">Transmembrane helix</keyword>
<proteinExistence type="predicted"/>
<feature type="transmembrane region" description="Helical" evidence="1">
    <location>
        <begin position="112"/>
        <end position="130"/>
    </location>
</feature>
<evidence type="ECO:0000313" key="4">
    <source>
        <dbReference type="Proteomes" id="UP000011543"/>
    </source>
</evidence>
<evidence type="ECO:0000313" key="3">
    <source>
        <dbReference type="EMBL" id="ELY30518.1"/>
    </source>
</evidence>
<gene>
    <name evidence="3" type="ORF">C500_08352</name>
</gene>
<accession>L9V2H6</accession>
<dbReference type="InterPro" id="IPR058460">
    <property type="entry name" value="DUF8147"/>
</dbReference>
<feature type="domain" description="DUF8147" evidence="2">
    <location>
        <begin position="47"/>
        <end position="152"/>
    </location>
</feature>
<organism evidence="3 4">
    <name type="scientific">Natrialba magadii (strain ATCC 43099 / DSM 3394 / CCM 3739 / CIP 104546 / IAM 13178 / JCM 8861 / NBRC 102185 / NCIMB 2190 / MS3)</name>
    <name type="common">Natronobacterium magadii</name>
    <dbReference type="NCBI Taxonomy" id="547559"/>
    <lineage>
        <taxon>Archaea</taxon>
        <taxon>Methanobacteriati</taxon>
        <taxon>Methanobacteriota</taxon>
        <taxon>Stenosarchaea group</taxon>
        <taxon>Halobacteria</taxon>
        <taxon>Halobacteriales</taxon>
        <taxon>Natrialbaceae</taxon>
        <taxon>Natrialba</taxon>
    </lineage>
</organism>
<comment type="caution">
    <text evidence="3">The sequence shown here is derived from an EMBL/GenBank/DDBJ whole genome shotgun (WGS) entry which is preliminary data.</text>
</comment>
<dbReference type="Proteomes" id="UP000011543">
    <property type="component" value="Unassembled WGS sequence"/>
</dbReference>
<protein>
    <recommendedName>
        <fullName evidence="2">DUF8147 domain-containing protein</fullName>
    </recommendedName>
</protein>
<feature type="transmembrane region" description="Helical" evidence="1">
    <location>
        <begin position="45"/>
        <end position="66"/>
    </location>
</feature>
<keyword evidence="1" id="KW-0472">Membrane</keyword>
<sequence>MGLVRALEFLSAVGDWQITAARRTIYTVVAETYEKRMTDTTSAPVPAPALAIASGFATFIVVSAAVEGLLTHMIGFSMLLALPVGALAGALAVAGVVAGLTGEVSQSQRRSAGSYAGLSIGFLIGVVVGTELLGYSLTWAALIGIGIGIVLGTWLSSQV</sequence>
<reference evidence="3 4" key="1">
    <citation type="journal article" date="2014" name="PLoS Genet.">
        <title>Phylogenetically driven sequencing of extremely halophilic archaea reveals strategies for static and dynamic osmo-response.</title>
        <authorList>
            <person name="Becker E.A."/>
            <person name="Seitzer P.M."/>
            <person name="Tritt A."/>
            <person name="Larsen D."/>
            <person name="Krusor M."/>
            <person name="Yao A.I."/>
            <person name="Wu D."/>
            <person name="Madern D."/>
            <person name="Eisen J.A."/>
            <person name="Darling A.E."/>
            <person name="Facciotti M.T."/>
        </authorList>
    </citation>
    <scope>NUCLEOTIDE SEQUENCE [LARGE SCALE GENOMIC DNA]</scope>
    <source>
        <strain evidence="4">ATCC 43099 / DSM 3394 / CCM 3739 / CIP 104546 / IAM 13178 / JCM 8861 / NBRC 102185 / NCIMB 2190 / MS3</strain>
    </source>
</reference>
<evidence type="ECO:0000256" key="1">
    <source>
        <dbReference type="SAM" id="Phobius"/>
    </source>
</evidence>